<protein>
    <recommendedName>
        <fullName evidence="1">DUF234 domain-containing protein</fullName>
    </recommendedName>
</protein>
<dbReference type="Pfam" id="PF03008">
    <property type="entry name" value="DUF234"/>
    <property type="match status" value="1"/>
</dbReference>
<sequence length="147" mass="17178">MNASREPKYRIWAGFAFESVCMKHISQIIKCLNLDNLAAGIGRWQFIPQKGSKEDGAQIDLIIDRFDKCMNVCEIKFSNEQYRINKNDAKNLANKLNVFELKTRTQKQLFLTLITTMGIKKIYGLKIWLIQKSHYRIYSCNPIFLSH</sequence>
<organism evidence="2 3">
    <name type="scientific">Candidatus Magnetoglobus multicellularis str. Araruama</name>
    <dbReference type="NCBI Taxonomy" id="890399"/>
    <lineage>
        <taxon>Bacteria</taxon>
        <taxon>Pseudomonadati</taxon>
        <taxon>Thermodesulfobacteriota</taxon>
        <taxon>Desulfobacteria</taxon>
        <taxon>Desulfobacterales</taxon>
        <taxon>Desulfobacteraceae</taxon>
        <taxon>Candidatus Magnetoglobus</taxon>
    </lineage>
</organism>
<proteinExistence type="predicted"/>
<comment type="caution">
    <text evidence="2">The sequence shown here is derived from an EMBL/GenBank/DDBJ whole genome shotgun (WGS) entry which is preliminary data.</text>
</comment>
<evidence type="ECO:0000259" key="1">
    <source>
        <dbReference type="Pfam" id="PF03008"/>
    </source>
</evidence>
<dbReference type="Proteomes" id="UP000189670">
    <property type="component" value="Unassembled WGS sequence"/>
</dbReference>
<evidence type="ECO:0000313" key="3">
    <source>
        <dbReference type="Proteomes" id="UP000189670"/>
    </source>
</evidence>
<dbReference type="EMBL" id="ATBP01001723">
    <property type="protein sequence ID" value="ETR66830.1"/>
    <property type="molecule type" value="Genomic_DNA"/>
</dbReference>
<name>A0A1V1NW71_9BACT</name>
<dbReference type="AlphaFoldDB" id="A0A1V1NW71"/>
<reference evidence="3" key="1">
    <citation type="submission" date="2012-11" db="EMBL/GenBank/DDBJ databases">
        <authorList>
            <person name="Lucero-Rivera Y.E."/>
            <person name="Tovar-Ramirez D."/>
        </authorList>
    </citation>
    <scope>NUCLEOTIDE SEQUENCE [LARGE SCALE GENOMIC DNA]</scope>
    <source>
        <strain evidence="3">Araruama</strain>
    </source>
</reference>
<gene>
    <name evidence="2" type="ORF">OMM_12292</name>
</gene>
<feature type="domain" description="DUF234" evidence="1">
    <location>
        <begin position="8"/>
        <end position="84"/>
    </location>
</feature>
<dbReference type="InterPro" id="IPR004256">
    <property type="entry name" value="DUF234"/>
</dbReference>
<evidence type="ECO:0000313" key="2">
    <source>
        <dbReference type="EMBL" id="ETR66830.1"/>
    </source>
</evidence>
<accession>A0A1V1NW71</accession>